<dbReference type="Gene3D" id="3.40.50.720">
    <property type="entry name" value="NAD(P)-binding Rossmann-like Domain"/>
    <property type="match status" value="1"/>
</dbReference>
<name>A0A160TS65_9ZZZZ</name>
<accession>A0A160TS65</accession>
<organism evidence="1">
    <name type="scientific">hydrothermal vent metagenome</name>
    <dbReference type="NCBI Taxonomy" id="652676"/>
    <lineage>
        <taxon>unclassified sequences</taxon>
        <taxon>metagenomes</taxon>
        <taxon>ecological metagenomes</taxon>
    </lineage>
</organism>
<reference evidence="1" key="1">
    <citation type="submission" date="2015-10" db="EMBL/GenBank/DDBJ databases">
        <authorList>
            <person name="Gilbert D.G."/>
        </authorList>
    </citation>
    <scope>NUCLEOTIDE SEQUENCE</scope>
</reference>
<protein>
    <recommendedName>
        <fullName evidence="2">FdrA domain protein</fullName>
    </recommendedName>
</protein>
<proteinExistence type="predicted"/>
<dbReference type="AlphaFoldDB" id="A0A160TS65"/>
<sequence length="67" mass="7229">MSDENDSPAIGRVCAELLQSRPRVINVGLAVFAIDLDAQDVDVVHVDWRPPAGGDEDLARLLSMLAD</sequence>
<evidence type="ECO:0000313" key="1">
    <source>
        <dbReference type="EMBL" id="CUS49838.1"/>
    </source>
</evidence>
<evidence type="ECO:0008006" key="2">
    <source>
        <dbReference type="Google" id="ProtNLM"/>
    </source>
</evidence>
<dbReference type="EMBL" id="CZRL01000007">
    <property type="protein sequence ID" value="CUS49838.1"/>
    <property type="molecule type" value="Genomic_DNA"/>
</dbReference>
<gene>
    <name evidence="1" type="ORF">MGWOODY_XGa408</name>
</gene>